<organism evidence="1 2">
    <name type="scientific">Plasmodium ovale curtisi</name>
    <dbReference type="NCBI Taxonomy" id="864141"/>
    <lineage>
        <taxon>Eukaryota</taxon>
        <taxon>Sar</taxon>
        <taxon>Alveolata</taxon>
        <taxon>Apicomplexa</taxon>
        <taxon>Aconoidasida</taxon>
        <taxon>Haemosporida</taxon>
        <taxon>Plasmodiidae</taxon>
        <taxon>Plasmodium</taxon>
        <taxon>Plasmodium (Plasmodium)</taxon>
    </lineage>
</organism>
<evidence type="ECO:0000313" key="1">
    <source>
        <dbReference type="EMBL" id="SBT00309.1"/>
    </source>
</evidence>
<protein>
    <recommendedName>
        <fullName evidence="3">PIR Superfamily Protein</fullName>
    </recommendedName>
</protein>
<evidence type="ECO:0000313" key="2">
    <source>
        <dbReference type="Proteomes" id="UP000078546"/>
    </source>
</evidence>
<proteinExistence type="predicted"/>
<sequence length="52" mass="5900">TPFGSKLNSLIQKKIKFGNNLNYEIDYETLEAISESSHNESYNILYNTVGDS</sequence>
<feature type="non-terminal residue" evidence="1">
    <location>
        <position position="1"/>
    </location>
</feature>
<reference evidence="2" key="1">
    <citation type="submission" date="2016-05" db="EMBL/GenBank/DDBJ databases">
        <authorList>
            <person name="Naeem Raeece"/>
        </authorList>
    </citation>
    <scope>NUCLEOTIDE SEQUENCE [LARGE SCALE GENOMIC DNA]</scope>
</reference>
<dbReference type="Proteomes" id="UP000078546">
    <property type="component" value="Unassembled WGS sequence"/>
</dbReference>
<accession>A0A1A8X6R1</accession>
<dbReference type="EMBL" id="FLQV01001840">
    <property type="protein sequence ID" value="SBT00309.1"/>
    <property type="molecule type" value="Genomic_DNA"/>
</dbReference>
<name>A0A1A8X6R1_PLAOA</name>
<dbReference type="AlphaFoldDB" id="A0A1A8X6R1"/>
<gene>
    <name evidence="1" type="ORF">POVCU1_059090</name>
</gene>
<evidence type="ECO:0008006" key="3">
    <source>
        <dbReference type="Google" id="ProtNLM"/>
    </source>
</evidence>